<dbReference type="GO" id="GO:0006281">
    <property type="term" value="P:DNA repair"/>
    <property type="evidence" value="ECO:0007669"/>
    <property type="project" value="UniProtKB-KW"/>
</dbReference>
<dbReference type="EMBL" id="JAENIL010000002">
    <property type="protein sequence ID" value="MBK1875439.1"/>
    <property type="molecule type" value="Genomic_DNA"/>
</dbReference>
<evidence type="ECO:0000256" key="1">
    <source>
        <dbReference type="ARBA" id="ARBA00003618"/>
    </source>
</evidence>
<proteinExistence type="inferred from homology"/>
<evidence type="ECO:0000256" key="7">
    <source>
        <dbReference type="ARBA" id="ARBA00023204"/>
    </source>
</evidence>
<feature type="coiled-coil region" evidence="10">
    <location>
        <begin position="336"/>
        <end position="370"/>
    </location>
</feature>
<evidence type="ECO:0000256" key="4">
    <source>
        <dbReference type="ARBA" id="ARBA00022741"/>
    </source>
</evidence>
<dbReference type="CDD" id="cd03241">
    <property type="entry name" value="ABC_RecN"/>
    <property type="match status" value="1"/>
</dbReference>
<dbReference type="Pfam" id="PF02463">
    <property type="entry name" value="SMC_N"/>
    <property type="match status" value="1"/>
</dbReference>
<accession>A0A934RX19</accession>
<dbReference type="InterPro" id="IPR027417">
    <property type="entry name" value="P-loop_NTPase"/>
</dbReference>
<evidence type="ECO:0000313" key="12">
    <source>
        <dbReference type="EMBL" id="MBK1875439.1"/>
    </source>
</evidence>
<keyword evidence="10" id="KW-0175">Coiled coil</keyword>
<name>A0A934RX19_9BACT</name>
<evidence type="ECO:0000256" key="9">
    <source>
        <dbReference type="PIRNR" id="PIRNR003128"/>
    </source>
</evidence>
<dbReference type="PANTHER" id="PTHR11059:SF0">
    <property type="entry name" value="DNA REPAIR PROTEIN RECN"/>
    <property type="match status" value="1"/>
</dbReference>
<gene>
    <name evidence="12" type="primary">recN</name>
    <name evidence="12" type="ORF">JIN87_01095</name>
</gene>
<comment type="caution">
    <text evidence="12">The sequence shown here is derived from an EMBL/GenBank/DDBJ whole genome shotgun (WGS) entry which is preliminary data.</text>
</comment>
<keyword evidence="5 9" id="KW-0227">DNA damage</keyword>
<evidence type="ECO:0000256" key="3">
    <source>
        <dbReference type="ARBA" id="ARBA00021315"/>
    </source>
</evidence>
<keyword evidence="13" id="KW-1185">Reference proteome</keyword>
<dbReference type="PANTHER" id="PTHR11059">
    <property type="entry name" value="DNA REPAIR PROTEIN RECN"/>
    <property type="match status" value="1"/>
</dbReference>
<dbReference type="Proteomes" id="UP000617628">
    <property type="component" value="Unassembled WGS sequence"/>
</dbReference>
<protein>
    <recommendedName>
        <fullName evidence="3 9">DNA repair protein RecN</fullName>
    </recommendedName>
    <alternativeName>
        <fullName evidence="8 9">Recombination protein N</fullName>
    </alternativeName>
</protein>
<keyword evidence="7 9" id="KW-0234">DNA repair</keyword>
<dbReference type="SUPFAM" id="SSF52540">
    <property type="entry name" value="P-loop containing nucleoside triphosphate hydrolases"/>
    <property type="match status" value="1"/>
</dbReference>
<keyword evidence="6" id="KW-0067">ATP-binding</keyword>
<dbReference type="AlphaFoldDB" id="A0A934RX19"/>
<dbReference type="PIRSF" id="PIRSF003128">
    <property type="entry name" value="RecN"/>
    <property type="match status" value="1"/>
</dbReference>
<dbReference type="InterPro" id="IPR004604">
    <property type="entry name" value="DNA_recomb/repair_RecN"/>
</dbReference>
<organism evidence="12 13">
    <name type="scientific">Pelagicoccus mobilis</name>
    <dbReference type="NCBI Taxonomy" id="415221"/>
    <lineage>
        <taxon>Bacteria</taxon>
        <taxon>Pseudomonadati</taxon>
        <taxon>Verrucomicrobiota</taxon>
        <taxon>Opitutia</taxon>
        <taxon>Puniceicoccales</taxon>
        <taxon>Pelagicoccaceae</taxon>
        <taxon>Pelagicoccus</taxon>
    </lineage>
</organism>
<reference evidence="12" key="1">
    <citation type="submission" date="2021-01" db="EMBL/GenBank/DDBJ databases">
        <title>Modified the classification status of verrucomicrobia.</title>
        <authorList>
            <person name="Feng X."/>
        </authorList>
    </citation>
    <scope>NUCLEOTIDE SEQUENCE</scope>
    <source>
        <strain evidence="12">KCTC 13126</strain>
    </source>
</reference>
<dbReference type="GO" id="GO:0005524">
    <property type="term" value="F:ATP binding"/>
    <property type="evidence" value="ECO:0007669"/>
    <property type="project" value="UniProtKB-KW"/>
</dbReference>
<comment type="similarity">
    <text evidence="2 9">Belongs to the RecN family.</text>
</comment>
<evidence type="ECO:0000313" key="13">
    <source>
        <dbReference type="Proteomes" id="UP000617628"/>
    </source>
</evidence>
<evidence type="ECO:0000256" key="2">
    <source>
        <dbReference type="ARBA" id="ARBA00009441"/>
    </source>
</evidence>
<evidence type="ECO:0000256" key="5">
    <source>
        <dbReference type="ARBA" id="ARBA00022763"/>
    </source>
</evidence>
<feature type="domain" description="RecF/RecN/SMC N-terminal" evidence="11">
    <location>
        <begin position="5"/>
        <end position="506"/>
    </location>
</feature>
<evidence type="ECO:0000259" key="11">
    <source>
        <dbReference type="Pfam" id="PF02463"/>
    </source>
</evidence>
<sequence length="553" mass="60433">MLQYLKIANLALLESASIEFDSGFTVVTGETGAGKSVLLGALSLLSGARTDKSVIRSGTEQCEVEAALWFEDSTEVDVMLAEMDLPLCEEGMLVLKRSLHVSKASRISINGSFATLSNLQALGETWIDFHGPGEPQRLLKSECQLELIDLYGGLEKEAGAYKSRYAAWRDVLNEIEELQGASQLEPDQIDFIQTQLRMIDSLELSEETIEQLEQDFNRVSGAQELLELTGELGQGLSGDEGALNVLSALSRAAEQAAELDPSLSSLAERLNGLIIETQELGSEYEQLGSSLEFEPEYAQEVTQKMNDWQDLRRKYGREVSAVLAARDEMANRLDSQGDIQGSLERLNAEADKIEAELKGLAARLTQKRLKAGQGLAKKAEKMLLELGFKKGRFGIQMLEQSGLRGHGDSLPDLQFSPNVGEPMKALTEVASSGELARVMLALKTILADVDSVPVLVFDEVDANVGGEIGRIVGQKLKGIGDNHQVICITHLPQVAALGKQHFLVEKDQSGDRAAVKIRRMDTESEQRVEELARMLGDRQAKSALSHARELLAL</sequence>
<dbReference type="GO" id="GO:0009432">
    <property type="term" value="P:SOS response"/>
    <property type="evidence" value="ECO:0007669"/>
    <property type="project" value="TreeGrafter"/>
</dbReference>
<dbReference type="Gene3D" id="3.40.50.300">
    <property type="entry name" value="P-loop containing nucleotide triphosphate hydrolases"/>
    <property type="match status" value="2"/>
</dbReference>
<evidence type="ECO:0000256" key="10">
    <source>
        <dbReference type="SAM" id="Coils"/>
    </source>
</evidence>
<evidence type="ECO:0000256" key="6">
    <source>
        <dbReference type="ARBA" id="ARBA00022840"/>
    </source>
</evidence>
<dbReference type="NCBIfam" id="TIGR00634">
    <property type="entry name" value="recN"/>
    <property type="match status" value="1"/>
</dbReference>
<keyword evidence="4" id="KW-0547">Nucleotide-binding</keyword>
<dbReference type="InterPro" id="IPR003395">
    <property type="entry name" value="RecF/RecN/SMC_N"/>
</dbReference>
<dbReference type="RefSeq" id="WP_200353657.1">
    <property type="nucleotide sequence ID" value="NZ_JAENIL010000002.1"/>
</dbReference>
<comment type="function">
    <text evidence="1 9">May be involved in recombinational repair of damaged DNA.</text>
</comment>
<dbReference type="GO" id="GO:0043590">
    <property type="term" value="C:bacterial nucleoid"/>
    <property type="evidence" value="ECO:0007669"/>
    <property type="project" value="TreeGrafter"/>
</dbReference>
<evidence type="ECO:0000256" key="8">
    <source>
        <dbReference type="ARBA" id="ARBA00033408"/>
    </source>
</evidence>
<dbReference type="GO" id="GO:0006310">
    <property type="term" value="P:DNA recombination"/>
    <property type="evidence" value="ECO:0007669"/>
    <property type="project" value="InterPro"/>
</dbReference>